<accession>A0A0J7MKZ2</accession>
<evidence type="ECO:0000256" key="1">
    <source>
        <dbReference type="SAM" id="MobiDB-lite"/>
    </source>
</evidence>
<dbReference type="Proteomes" id="UP000036403">
    <property type="component" value="Unassembled WGS sequence"/>
</dbReference>
<keyword evidence="3" id="KW-1185">Reference proteome</keyword>
<evidence type="ECO:0000313" key="2">
    <source>
        <dbReference type="EMBL" id="KMQ81325.1"/>
    </source>
</evidence>
<feature type="region of interest" description="Disordered" evidence="1">
    <location>
        <begin position="1"/>
        <end position="30"/>
    </location>
</feature>
<dbReference type="EMBL" id="LBMM01036764">
    <property type="protein sequence ID" value="KMQ81325.1"/>
    <property type="molecule type" value="Genomic_DNA"/>
</dbReference>
<dbReference type="PaxDb" id="67767-A0A0J7MKZ2"/>
<sequence>MPYEERNPPPSLRLRFAGPRIGRRGDRGKRKQPYSVLMLCLAKGLWMTEEAGENSNPTELGMLLAPTRLKVQAYTWL</sequence>
<name>A0A0J7MKZ2_LASNI</name>
<organism evidence="2 3">
    <name type="scientific">Lasius niger</name>
    <name type="common">Black garden ant</name>
    <dbReference type="NCBI Taxonomy" id="67767"/>
    <lineage>
        <taxon>Eukaryota</taxon>
        <taxon>Metazoa</taxon>
        <taxon>Ecdysozoa</taxon>
        <taxon>Arthropoda</taxon>
        <taxon>Hexapoda</taxon>
        <taxon>Insecta</taxon>
        <taxon>Pterygota</taxon>
        <taxon>Neoptera</taxon>
        <taxon>Endopterygota</taxon>
        <taxon>Hymenoptera</taxon>
        <taxon>Apocrita</taxon>
        <taxon>Aculeata</taxon>
        <taxon>Formicoidea</taxon>
        <taxon>Formicidae</taxon>
        <taxon>Formicinae</taxon>
        <taxon>Lasius</taxon>
        <taxon>Lasius</taxon>
    </lineage>
</organism>
<gene>
    <name evidence="2" type="ORF">RF55_26699</name>
</gene>
<evidence type="ECO:0000313" key="3">
    <source>
        <dbReference type="Proteomes" id="UP000036403"/>
    </source>
</evidence>
<reference evidence="2 3" key="1">
    <citation type="submission" date="2015-04" db="EMBL/GenBank/DDBJ databases">
        <title>Lasius niger genome sequencing.</title>
        <authorList>
            <person name="Konorov E.A."/>
            <person name="Nikitin M.A."/>
            <person name="Kirill M.V."/>
            <person name="Chang P."/>
        </authorList>
    </citation>
    <scope>NUCLEOTIDE SEQUENCE [LARGE SCALE GENOMIC DNA]</scope>
    <source>
        <tissue evidence="2">Whole</tissue>
    </source>
</reference>
<comment type="caution">
    <text evidence="2">The sequence shown here is derived from an EMBL/GenBank/DDBJ whole genome shotgun (WGS) entry which is preliminary data.</text>
</comment>
<proteinExistence type="predicted"/>
<protein>
    <submittedName>
        <fullName evidence="2">p1 polyprotein</fullName>
    </submittedName>
</protein>
<dbReference type="AlphaFoldDB" id="A0A0J7MKZ2"/>